<dbReference type="GO" id="GO:0043295">
    <property type="term" value="F:glutathione binding"/>
    <property type="evidence" value="ECO:0007669"/>
    <property type="project" value="TreeGrafter"/>
</dbReference>
<dbReference type="EMBL" id="JACTNZ010000013">
    <property type="protein sequence ID" value="KAG5514260.1"/>
    <property type="molecule type" value="Genomic_DNA"/>
</dbReference>
<dbReference type="InterPro" id="IPR004046">
    <property type="entry name" value="GST_C"/>
</dbReference>
<dbReference type="Gene3D" id="1.20.1050.10">
    <property type="match status" value="2"/>
</dbReference>
<dbReference type="GO" id="GO:0005737">
    <property type="term" value="C:cytoplasm"/>
    <property type="evidence" value="ECO:0007669"/>
    <property type="project" value="TreeGrafter"/>
</dbReference>
<evidence type="ECO:0000256" key="4">
    <source>
        <dbReference type="ARBA" id="ARBA00047960"/>
    </source>
</evidence>
<comment type="similarity">
    <text evidence="1">Belongs to the GST superfamily. Phi family.</text>
</comment>
<sequence>MKVHGALLSTASQRVFACLYEKELDFELVPVDMRTGGHKKEPFISLNPFGQVPAFEDGDLKLFESRAINLYIAHAYADKGNQLIYPDGKKMAILSMWMEVEAHQFDPVASSLCWELVFKPMFGMATDAAVVDEKEAKLGQVLDVYEARLAQSKYLGGDDFTLADLHHLPNIQLLMGTQVKKLFDSHPHVNAWCTDILTRPAWLKDFQESHYSLTNLSRSETAKMKVHGAAFSTASQRVFASLYEKKLDFELVPVDMSTGGHKKEPFISLNPFGQLPAFEDGDLTLFESRAITSYVAHAYAHKGNQLMYSDAKKTAIASMWIQVEGNQFDPVASSLCWELVFKSKFGMTAAAAVVDEKTAKLGPVLDIYEARLAQSKYLGGHDFTLADLHHLPCIQLLMGTQVKKLFDSRPHVSAWCADILARPAWLKVVAMQAKN</sequence>
<keyword evidence="9" id="KW-1185">Reference proteome</keyword>
<dbReference type="SUPFAM" id="SSF47616">
    <property type="entry name" value="GST C-terminal domain-like"/>
    <property type="match status" value="2"/>
</dbReference>
<reference evidence="8 9" key="1">
    <citation type="submission" date="2020-08" db="EMBL/GenBank/DDBJ databases">
        <title>Plant Genome Project.</title>
        <authorList>
            <person name="Zhang R.-G."/>
        </authorList>
    </citation>
    <scope>NUCLEOTIDE SEQUENCE [LARGE SCALE GENOMIC DNA]</scope>
    <source>
        <strain evidence="8">WSP0</strain>
        <tissue evidence="8">Leaf</tissue>
    </source>
</reference>
<dbReference type="Pfam" id="PF00043">
    <property type="entry name" value="GST_C"/>
    <property type="match status" value="2"/>
</dbReference>
<dbReference type="Gene3D" id="3.40.30.10">
    <property type="entry name" value="Glutaredoxin"/>
    <property type="match status" value="2"/>
</dbReference>
<dbReference type="GO" id="GO:0009407">
    <property type="term" value="P:toxin catabolic process"/>
    <property type="evidence" value="ECO:0007669"/>
    <property type="project" value="UniProtKB-ARBA"/>
</dbReference>
<evidence type="ECO:0000256" key="5">
    <source>
        <dbReference type="ARBA" id="ARBA00081070"/>
    </source>
</evidence>
<dbReference type="SFLD" id="SFLDG01154">
    <property type="entry name" value="Main.5:_Phi-like"/>
    <property type="match status" value="2"/>
</dbReference>
<gene>
    <name evidence="8" type="ORF">RHGRI_035610</name>
</gene>
<evidence type="ECO:0000313" key="8">
    <source>
        <dbReference type="EMBL" id="KAG5514260.1"/>
    </source>
</evidence>
<accession>A0AAV6HJV2</accession>
<dbReference type="CDD" id="cd03187">
    <property type="entry name" value="GST_C_Phi"/>
    <property type="match status" value="2"/>
</dbReference>
<dbReference type="Pfam" id="PF02798">
    <property type="entry name" value="GST_N"/>
    <property type="match status" value="2"/>
</dbReference>
<protein>
    <recommendedName>
        <fullName evidence="2">glutathione transferase</fullName>
        <ecNumber evidence="2">2.5.1.18</ecNumber>
    </recommendedName>
    <alternativeName>
        <fullName evidence="5">GST class-phi</fullName>
    </alternativeName>
</protein>
<dbReference type="FunFam" id="3.40.30.10:FF:000016">
    <property type="entry name" value="Glutathione S-transferase F2"/>
    <property type="match status" value="2"/>
</dbReference>
<dbReference type="InterPro" id="IPR010987">
    <property type="entry name" value="Glutathione-S-Trfase_C-like"/>
</dbReference>
<comment type="catalytic activity">
    <reaction evidence="4">
        <text>RX + glutathione = an S-substituted glutathione + a halide anion + H(+)</text>
        <dbReference type="Rhea" id="RHEA:16437"/>
        <dbReference type="ChEBI" id="CHEBI:15378"/>
        <dbReference type="ChEBI" id="CHEBI:16042"/>
        <dbReference type="ChEBI" id="CHEBI:17792"/>
        <dbReference type="ChEBI" id="CHEBI:57925"/>
        <dbReference type="ChEBI" id="CHEBI:90779"/>
        <dbReference type="EC" id="2.5.1.18"/>
    </reaction>
</comment>
<dbReference type="InterPro" id="IPR034347">
    <property type="entry name" value="GST_Phi_C"/>
</dbReference>
<evidence type="ECO:0000259" key="6">
    <source>
        <dbReference type="PROSITE" id="PS50404"/>
    </source>
</evidence>
<dbReference type="SFLD" id="SFLDG00358">
    <property type="entry name" value="Main_(cytGST)"/>
    <property type="match status" value="2"/>
</dbReference>
<dbReference type="SUPFAM" id="SSF52833">
    <property type="entry name" value="Thioredoxin-like"/>
    <property type="match status" value="2"/>
</dbReference>
<organism evidence="8 9">
    <name type="scientific">Rhododendron griersonianum</name>
    <dbReference type="NCBI Taxonomy" id="479676"/>
    <lineage>
        <taxon>Eukaryota</taxon>
        <taxon>Viridiplantae</taxon>
        <taxon>Streptophyta</taxon>
        <taxon>Embryophyta</taxon>
        <taxon>Tracheophyta</taxon>
        <taxon>Spermatophyta</taxon>
        <taxon>Magnoliopsida</taxon>
        <taxon>eudicotyledons</taxon>
        <taxon>Gunneridae</taxon>
        <taxon>Pentapetalae</taxon>
        <taxon>asterids</taxon>
        <taxon>Ericales</taxon>
        <taxon>Ericaceae</taxon>
        <taxon>Ericoideae</taxon>
        <taxon>Rhodoreae</taxon>
        <taxon>Rhododendron</taxon>
    </lineage>
</organism>
<evidence type="ECO:0000256" key="2">
    <source>
        <dbReference type="ARBA" id="ARBA00012452"/>
    </source>
</evidence>
<feature type="domain" description="GST N-terminal" evidence="6">
    <location>
        <begin position="222"/>
        <end position="303"/>
    </location>
</feature>
<feature type="domain" description="GST N-terminal" evidence="6">
    <location>
        <begin position="1"/>
        <end position="80"/>
    </location>
</feature>
<comment type="caution">
    <text evidence="8">The sequence shown here is derived from an EMBL/GenBank/DDBJ whole genome shotgun (WGS) entry which is preliminary data.</text>
</comment>
<feature type="domain" description="GST C-terminal" evidence="7">
    <location>
        <begin position="87"/>
        <end position="216"/>
    </location>
</feature>
<dbReference type="FunFam" id="1.20.1050.10:FF:000004">
    <property type="entry name" value="Glutathione S-transferase F2"/>
    <property type="match status" value="2"/>
</dbReference>
<dbReference type="PANTHER" id="PTHR43900:SF47">
    <property type="entry name" value="GLUTATHIONE S-TRANSFERASE F6-RELATED"/>
    <property type="match status" value="1"/>
</dbReference>
<dbReference type="PROSITE" id="PS50405">
    <property type="entry name" value="GST_CTER"/>
    <property type="match status" value="2"/>
</dbReference>
<dbReference type="Proteomes" id="UP000823749">
    <property type="component" value="Chromosome 13"/>
</dbReference>
<proteinExistence type="inferred from homology"/>
<dbReference type="InterPro" id="IPR004045">
    <property type="entry name" value="Glutathione_S-Trfase_N"/>
</dbReference>
<dbReference type="InterPro" id="IPR036249">
    <property type="entry name" value="Thioredoxin-like_sf"/>
</dbReference>
<dbReference type="PROSITE" id="PS50404">
    <property type="entry name" value="GST_NTER"/>
    <property type="match status" value="2"/>
</dbReference>
<evidence type="ECO:0000313" key="9">
    <source>
        <dbReference type="Proteomes" id="UP000823749"/>
    </source>
</evidence>
<dbReference type="SFLD" id="SFLDS00019">
    <property type="entry name" value="Glutathione_Transferase_(cytos"/>
    <property type="match status" value="2"/>
</dbReference>
<dbReference type="GO" id="GO:0006749">
    <property type="term" value="P:glutathione metabolic process"/>
    <property type="evidence" value="ECO:0007669"/>
    <property type="project" value="TreeGrafter"/>
</dbReference>
<dbReference type="InterPro" id="IPR036282">
    <property type="entry name" value="Glutathione-S-Trfase_C_sf"/>
</dbReference>
<evidence type="ECO:0000259" key="7">
    <source>
        <dbReference type="PROSITE" id="PS50405"/>
    </source>
</evidence>
<feature type="domain" description="GST C-terminal" evidence="7">
    <location>
        <begin position="310"/>
        <end position="435"/>
    </location>
</feature>
<dbReference type="EC" id="2.5.1.18" evidence="2"/>
<dbReference type="CDD" id="cd03053">
    <property type="entry name" value="GST_N_Phi"/>
    <property type="match status" value="2"/>
</dbReference>
<keyword evidence="3" id="KW-0808">Transferase</keyword>
<dbReference type="AlphaFoldDB" id="A0AAV6HJV2"/>
<dbReference type="PANTHER" id="PTHR43900">
    <property type="entry name" value="GLUTATHIONE S-TRANSFERASE RHO"/>
    <property type="match status" value="1"/>
</dbReference>
<evidence type="ECO:0000256" key="3">
    <source>
        <dbReference type="ARBA" id="ARBA00022679"/>
    </source>
</evidence>
<name>A0AAV6HJV2_9ERIC</name>
<dbReference type="GO" id="GO:0004364">
    <property type="term" value="F:glutathione transferase activity"/>
    <property type="evidence" value="ECO:0007669"/>
    <property type="project" value="UniProtKB-EC"/>
</dbReference>
<dbReference type="InterPro" id="IPR040079">
    <property type="entry name" value="Glutathione_S-Trfase"/>
</dbReference>
<evidence type="ECO:0000256" key="1">
    <source>
        <dbReference type="ARBA" id="ARBA00010128"/>
    </source>
</evidence>